<dbReference type="SUPFAM" id="SSF52091">
    <property type="entry name" value="SpoIIaa-like"/>
    <property type="match status" value="1"/>
</dbReference>
<dbReference type="Gene3D" id="3.40.50.10600">
    <property type="entry name" value="SpoIIaa-like domains"/>
    <property type="match status" value="1"/>
</dbReference>
<name>A0ABW5U6K3_9RHOB</name>
<dbReference type="InterPro" id="IPR038396">
    <property type="entry name" value="SpoIIAA-like_sf"/>
</dbReference>
<gene>
    <name evidence="1" type="ORF">ACFSUD_17815</name>
</gene>
<proteinExistence type="predicted"/>
<dbReference type="EMBL" id="JBHUMP010000025">
    <property type="protein sequence ID" value="MFD2741433.1"/>
    <property type="molecule type" value="Genomic_DNA"/>
</dbReference>
<reference evidence="2" key="1">
    <citation type="journal article" date="2019" name="Int. J. Syst. Evol. Microbiol.">
        <title>The Global Catalogue of Microorganisms (GCM) 10K type strain sequencing project: providing services to taxonomists for standard genome sequencing and annotation.</title>
        <authorList>
            <consortium name="The Broad Institute Genomics Platform"/>
            <consortium name="The Broad Institute Genome Sequencing Center for Infectious Disease"/>
            <person name="Wu L."/>
            <person name="Ma J."/>
        </authorList>
    </citation>
    <scope>NUCLEOTIDE SEQUENCE [LARGE SCALE GENOMIC DNA]</scope>
    <source>
        <strain evidence="2">TISTR 2562</strain>
    </source>
</reference>
<keyword evidence="2" id="KW-1185">Reference proteome</keyword>
<sequence>MFKIDEFAPRVLEIRFSDQMGEDEIEMLEAALAPYVSDEGAVNALLDLSDLSSAVWNGMFEAGLEQRLFDQAEKFGRVALVTRGEHFDDAAAALQKLLPRGEFRRFDRSDSQAAREFAAGMG</sequence>
<evidence type="ECO:0000313" key="1">
    <source>
        <dbReference type="EMBL" id="MFD2741433.1"/>
    </source>
</evidence>
<dbReference type="Pfam" id="PF11964">
    <property type="entry name" value="SpoIIAA-like"/>
    <property type="match status" value="1"/>
</dbReference>
<dbReference type="InterPro" id="IPR021866">
    <property type="entry name" value="SpoIIAA-like"/>
</dbReference>
<evidence type="ECO:0000313" key="2">
    <source>
        <dbReference type="Proteomes" id="UP001597474"/>
    </source>
</evidence>
<accession>A0ABW5U6K3</accession>
<organism evidence="1 2">
    <name type="scientific">Sulfitobacter aestuarii</name>
    <dbReference type="NCBI Taxonomy" id="2161676"/>
    <lineage>
        <taxon>Bacteria</taxon>
        <taxon>Pseudomonadati</taxon>
        <taxon>Pseudomonadota</taxon>
        <taxon>Alphaproteobacteria</taxon>
        <taxon>Rhodobacterales</taxon>
        <taxon>Roseobacteraceae</taxon>
        <taxon>Sulfitobacter</taxon>
    </lineage>
</organism>
<dbReference type="InterPro" id="IPR036513">
    <property type="entry name" value="STAS_dom_sf"/>
</dbReference>
<dbReference type="RefSeq" id="WP_386375859.1">
    <property type="nucleotide sequence ID" value="NZ_JBHUMP010000025.1"/>
</dbReference>
<comment type="caution">
    <text evidence="1">The sequence shown here is derived from an EMBL/GenBank/DDBJ whole genome shotgun (WGS) entry which is preliminary data.</text>
</comment>
<dbReference type="Proteomes" id="UP001597474">
    <property type="component" value="Unassembled WGS sequence"/>
</dbReference>
<protein>
    <submittedName>
        <fullName evidence="1">STAS/SEC14 domain-containing protein</fullName>
    </submittedName>
</protein>